<protein>
    <submittedName>
        <fullName evidence="1">Xylose isomerase family protein</fullName>
    </submittedName>
</protein>
<gene>
    <name evidence="1" type="ORF">STAS_29483</name>
</gene>
<organism evidence="1 2">
    <name type="scientific">Striga asiatica</name>
    <name type="common">Asiatic witchweed</name>
    <name type="synonym">Buchnera asiatica</name>
    <dbReference type="NCBI Taxonomy" id="4170"/>
    <lineage>
        <taxon>Eukaryota</taxon>
        <taxon>Viridiplantae</taxon>
        <taxon>Streptophyta</taxon>
        <taxon>Embryophyta</taxon>
        <taxon>Tracheophyta</taxon>
        <taxon>Spermatophyta</taxon>
        <taxon>Magnoliopsida</taxon>
        <taxon>eudicotyledons</taxon>
        <taxon>Gunneridae</taxon>
        <taxon>Pentapetalae</taxon>
        <taxon>asterids</taxon>
        <taxon>lamiids</taxon>
        <taxon>Lamiales</taxon>
        <taxon>Orobanchaceae</taxon>
        <taxon>Buchnereae</taxon>
        <taxon>Striga</taxon>
    </lineage>
</organism>
<reference evidence="2" key="1">
    <citation type="journal article" date="2019" name="Curr. Biol.">
        <title>Genome Sequence of Striga asiatica Provides Insight into the Evolution of Plant Parasitism.</title>
        <authorList>
            <person name="Yoshida S."/>
            <person name="Kim S."/>
            <person name="Wafula E.K."/>
            <person name="Tanskanen J."/>
            <person name="Kim Y.M."/>
            <person name="Honaas L."/>
            <person name="Yang Z."/>
            <person name="Spallek T."/>
            <person name="Conn C.E."/>
            <person name="Ichihashi Y."/>
            <person name="Cheong K."/>
            <person name="Cui S."/>
            <person name="Der J.P."/>
            <person name="Gundlach H."/>
            <person name="Jiao Y."/>
            <person name="Hori C."/>
            <person name="Ishida J.K."/>
            <person name="Kasahara H."/>
            <person name="Kiba T."/>
            <person name="Kim M.S."/>
            <person name="Koo N."/>
            <person name="Laohavisit A."/>
            <person name="Lee Y.H."/>
            <person name="Lumba S."/>
            <person name="McCourt P."/>
            <person name="Mortimer J.C."/>
            <person name="Mutuku J.M."/>
            <person name="Nomura T."/>
            <person name="Sasaki-Sekimoto Y."/>
            <person name="Seto Y."/>
            <person name="Wang Y."/>
            <person name="Wakatake T."/>
            <person name="Sakakibara H."/>
            <person name="Demura T."/>
            <person name="Yamaguchi S."/>
            <person name="Yoneyama K."/>
            <person name="Manabe R.I."/>
            <person name="Nelson D.C."/>
            <person name="Schulman A.H."/>
            <person name="Timko M.P."/>
            <person name="dePamphilis C.W."/>
            <person name="Choi D."/>
            <person name="Shirasu K."/>
        </authorList>
    </citation>
    <scope>NUCLEOTIDE SEQUENCE [LARGE SCALE GENOMIC DNA]</scope>
    <source>
        <strain evidence="2">cv. UVA1</strain>
    </source>
</reference>
<dbReference type="EMBL" id="BKCP01010070">
    <property type="protein sequence ID" value="GER52067.1"/>
    <property type="molecule type" value="Genomic_DNA"/>
</dbReference>
<dbReference type="InterPro" id="IPR036237">
    <property type="entry name" value="Xyl_isomerase-like_sf"/>
</dbReference>
<dbReference type="Gene3D" id="3.20.20.150">
    <property type="entry name" value="Divalent-metal-dependent TIM barrel enzymes"/>
    <property type="match status" value="1"/>
</dbReference>
<sequence length="103" mass="11896">MRSLKMKKVEFLLLLPSFSECSSHYSGKRHYFQQIKRSRLRLAHQHTLSISGVIAIVMLVNGKESFFPGIPKIKYEGSSSKNPLSFKWYAEEEILGKKDEGEF</sequence>
<keyword evidence="2" id="KW-1185">Reference proteome</keyword>
<accession>A0A5A7R5Q3</accession>
<dbReference type="Proteomes" id="UP000325081">
    <property type="component" value="Unassembled WGS sequence"/>
</dbReference>
<name>A0A5A7R5Q3_STRAF</name>
<dbReference type="AlphaFoldDB" id="A0A5A7R5Q3"/>
<keyword evidence="1" id="KW-0413">Isomerase</keyword>
<dbReference type="SUPFAM" id="SSF51658">
    <property type="entry name" value="Xylose isomerase-like"/>
    <property type="match status" value="1"/>
</dbReference>
<comment type="caution">
    <text evidence="1">The sequence shown here is derived from an EMBL/GenBank/DDBJ whole genome shotgun (WGS) entry which is preliminary data.</text>
</comment>
<dbReference type="GO" id="GO:0016853">
    <property type="term" value="F:isomerase activity"/>
    <property type="evidence" value="ECO:0007669"/>
    <property type="project" value="UniProtKB-KW"/>
</dbReference>
<proteinExistence type="predicted"/>
<evidence type="ECO:0000313" key="2">
    <source>
        <dbReference type="Proteomes" id="UP000325081"/>
    </source>
</evidence>
<dbReference type="OrthoDB" id="1730074at2759"/>
<evidence type="ECO:0000313" key="1">
    <source>
        <dbReference type="EMBL" id="GER52067.1"/>
    </source>
</evidence>